<comment type="similarity">
    <text evidence="1 7">Belongs to the D-isomer specific 2-hydroxyacid dehydrogenase family.</text>
</comment>
<name>A0A9P0CTQ6_9CUCU</name>
<dbReference type="Pfam" id="PF02826">
    <property type="entry name" value="2-Hacid_dh_C"/>
    <property type="match status" value="1"/>
</dbReference>
<dbReference type="InterPro" id="IPR036291">
    <property type="entry name" value="NAD(P)-bd_dom_sf"/>
</dbReference>
<keyword evidence="11" id="KW-1185">Reference proteome</keyword>
<sequence>MEIKNVLVADAVDAACVDLLKKHSINVTCKYKLPKNELISEIKNYDALIVRSDTKVTADVIEAGKNLKVIGRAGAGVDNIDINAATAKNILVLNTPGGNAISACELTCSLITTLARNVVPAAASLKAGRWDRKLYSGHELYGKTLGILGLGRIGREVALRMQAWGMRTIGYDPIVTAEEARKFNVESLQFEEIWPQVDYLTIHTPLIPATRNLISEPVFNKLKKGAKIVNVARGGIINEADLLKALQSGQCGGAAIDVFEEEPPKKSITLELIQHEKVVATPHLGASTTEAQIRVAVEISEQIIALTGKSKEYTSVQGVVNHSVLEKVRK</sequence>
<evidence type="ECO:0000256" key="3">
    <source>
        <dbReference type="ARBA" id="ARBA00022553"/>
    </source>
</evidence>
<dbReference type="SUPFAM" id="SSF51735">
    <property type="entry name" value="NAD(P)-binding Rossmann-fold domains"/>
    <property type="match status" value="1"/>
</dbReference>
<evidence type="ECO:0000259" key="8">
    <source>
        <dbReference type="Pfam" id="PF00389"/>
    </source>
</evidence>
<dbReference type="PROSITE" id="PS00065">
    <property type="entry name" value="D_2_HYDROXYACID_DH_1"/>
    <property type="match status" value="1"/>
</dbReference>
<keyword evidence="3" id="KW-0597">Phosphoprotein</keyword>
<feature type="domain" description="D-isomer specific 2-hydroxyacid dehydrogenase NAD-binding" evidence="9">
    <location>
        <begin position="109"/>
        <end position="285"/>
    </location>
</feature>
<evidence type="ECO:0000259" key="9">
    <source>
        <dbReference type="Pfam" id="PF02826"/>
    </source>
</evidence>
<dbReference type="PANTHER" id="PTHR42938">
    <property type="entry name" value="FORMATE DEHYDROGENASE 1"/>
    <property type="match status" value="1"/>
</dbReference>
<dbReference type="PANTHER" id="PTHR42938:SF22">
    <property type="entry name" value="D-3-PHOSPHOGLYCERATE DEHYDROGENASE"/>
    <property type="match status" value="1"/>
</dbReference>
<evidence type="ECO:0000256" key="1">
    <source>
        <dbReference type="ARBA" id="ARBA00005854"/>
    </source>
</evidence>
<dbReference type="InterPro" id="IPR006139">
    <property type="entry name" value="D-isomer_2_OHA_DH_cat_dom"/>
</dbReference>
<protein>
    <recommendedName>
        <fullName evidence="12">D-3-phosphoglycerate dehydrogenase</fullName>
    </recommendedName>
</protein>
<evidence type="ECO:0000313" key="11">
    <source>
        <dbReference type="Proteomes" id="UP001153636"/>
    </source>
</evidence>
<keyword evidence="6" id="KW-0520">NAD</keyword>
<accession>A0A9P0CTQ6</accession>
<evidence type="ECO:0000256" key="5">
    <source>
        <dbReference type="ARBA" id="ARBA00023002"/>
    </source>
</evidence>
<evidence type="ECO:0000256" key="2">
    <source>
        <dbReference type="ARBA" id="ARBA00011881"/>
    </source>
</evidence>
<dbReference type="AlphaFoldDB" id="A0A9P0CTQ6"/>
<dbReference type="GO" id="GO:0051287">
    <property type="term" value="F:NAD binding"/>
    <property type="evidence" value="ECO:0007669"/>
    <property type="project" value="InterPro"/>
</dbReference>
<gene>
    <name evidence="10" type="ORF">PSYICH_LOCUS5887</name>
</gene>
<feature type="domain" description="D-isomer specific 2-hydroxyacid dehydrogenase catalytic" evidence="8">
    <location>
        <begin position="6"/>
        <end position="307"/>
    </location>
</feature>
<dbReference type="OrthoDB" id="1621027at2759"/>
<evidence type="ECO:0000313" key="10">
    <source>
        <dbReference type="EMBL" id="CAH1104829.1"/>
    </source>
</evidence>
<dbReference type="SUPFAM" id="SSF52283">
    <property type="entry name" value="Formate/glycerate dehydrogenase catalytic domain-like"/>
    <property type="match status" value="1"/>
</dbReference>
<dbReference type="Gene3D" id="3.40.50.720">
    <property type="entry name" value="NAD(P)-binding Rossmann-like Domain"/>
    <property type="match status" value="2"/>
</dbReference>
<keyword evidence="4" id="KW-0007">Acetylation</keyword>
<dbReference type="FunFam" id="3.40.50.720:FF:000021">
    <property type="entry name" value="D-3-phosphoglycerate dehydrogenase"/>
    <property type="match status" value="1"/>
</dbReference>
<reference evidence="10" key="1">
    <citation type="submission" date="2022-01" db="EMBL/GenBank/DDBJ databases">
        <authorList>
            <person name="King R."/>
        </authorList>
    </citation>
    <scope>NUCLEOTIDE SEQUENCE</scope>
</reference>
<dbReference type="InterPro" id="IPR029752">
    <property type="entry name" value="D-isomer_DH_CS1"/>
</dbReference>
<keyword evidence="5 7" id="KW-0560">Oxidoreductase</keyword>
<dbReference type="EMBL" id="OV651830">
    <property type="protein sequence ID" value="CAH1104829.1"/>
    <property type="molecule type" value="Genomic_DNA"/>
</dbReference>
<organism evidence="10 11">
    <name type="scientific">Psylliodes chrysocephalus</name>
    <dbReference type="NCBI Taxonomy" id="3402493"/>
    <lineage>
        <taxon>Eukaryota</taxon>
        <taxon>Metazoa</taxon>
        <taxon>Ecdysozoa</taxon>
        <taxon>Arthropoda</taxon>
        <taxon>Hexapoda</taxon>
        <taxon>Insecta</taxon>
        <taxon>Pterygota</taxon>
        <taxon>Neoptera</taxon>
        <taxon>Endopterygota</taxon>
        <taxon>Coleoptera</taxon>
        <taxon>Polyphaga</taxon>
        <taxon>Cucujiformia</taxon>
        <taxon>Chrysomeloidea</taxon>
        <taxon>Chrysomelidae</taxon>
        <taxon>Galerucinae</taxon>
        <taxon>Alticini</taxon>
        <taxon>Psylliodes</taxon>
    </lineage>
</organism>
<comment type="subunit">
    <text evidence="2">Homotetramer.</text>
</comment>
<dbReference type="CDD" id="cd12173">
    <property type="entry name" value="PGDH_4"/>
    <property type="match status" value="1"/>
</dbReference>
<dbReference type="Proteomes" id="UP001153636">
    <property type="component" value="Chromosome 18"/>
</dbReference>
<dbReference type="Pfam" id="PF00389">
    <property type="entry name" value="2-Hacid_dh"/>
    <property type="match status" value="1"/>
</dbReference>
<evidence type="ECO:0008006" key="12">
    <source>
        <dbReference type="Google" id="ProtNLM"/>
    </source>
</evidence>
<proteinExistence type="inferred from homology"/>
<evidence type="ECO:0000256" key="4">
    <source>
        <dbReference type="ARBA" id="ARBA00022990"/>
    </source>
</evidence>
<evidence type="ECO:0000256" key="7">
    <source>
        <dbReference type="RuleBase" id="RU003719"/>
    </source>
</evidence>
<dbReference type="InterPro" id="IPR006140">
    <property type="entry name" value="D-isomer_DH_NAD-bd"/>
</dbReference>
<evidence type="ECO:0000256" key="6">
    <source>
        <dbReference type="ARBA" id="ARBA00023027"/>
    </source>
</evidence>
<dbReference type="GO" id="GO:0004617">
    <property type="term" value="F:phosphoglycerate dehydrogenase activity"/>
    <property type="evidence" value="ECO:0007669"/>
    <property type="project" value="TreeGrafter"/>
</dbReference>